<protein>
    <submittedName>
        <fullName evidence="2">Uncharacterized protein</fullName>
    </submittedName>
</protein>
<evidence type="ECO:0000256" key="1">
    <source>
        <dbReference type="SAM" id="MobiDB-lite"/>
    </source>
</evidence>
<dbReference type="EMBL" id="CAJVRM010000002">
    <property type="protein sequence ID" value="CAG8970707.1"/>
    <property type="molecule type" value="Genomic_DNA"/>
</dbReference>
<keyword evidence="3" id="KW-1185">Reference proteome</keyword>
<evidence type="ECO:0000313" key="3">
    <source>
        <dbReference type="Proteomes" id="UP000701801"/>
    </source>
</evidence>
<dbReference type="OrthoDB" id="10486566at2759"/>
<comment type="caution">
    <text evidence="2">The sequence shown here is derived from an EMBL/GenBank/DDBJ whole genome shotgun (WGS) entry which is preliminary data.</text>
</comment>
<evidence type="ECO:0000313" key="2">
    <source>
        <dbReference type="EMBL" id="CAG8970707.1"/>
    </source>
</evidence>
<feature type="compositionally biased region" description="Basic and acidic residues" evidence="1">
    <location>
        <begin position="115"/>
        <end position="151"/>
    </location>
</feature>
<accession>A0A9N9LDI8</accession>
<gene>
    <name evidence="2" type="ORF">HYALB_00001488</name>
</gene>
<name>A0A9N9LDI8_9HELO</name>
<dbReference type="Proteomes" id="UP000701801">
    <property type="component" value="Unassembled WGS sequence"/>
</dbReference>
<reference evidence="2" key="1">
    <citation type="submission" date="2021-07" db="EMBL/GenBank/DDBJ databases">
        <authorList>
            <person name="Durling M."/>
        </authorList>
    </citation>
    <scope>NUCLEOTIDE SEQUENCE</scope>
</reference>
<organism evidence="2 3">
    <name type="scientific">Hymenoscyphus albidus</name>
    <dbReference type="NCBI Taxonomy" id="595503"/>
    <lineage>
        <taxon>Eukaryota</taxon>
        <taxon>Fungi</taxon>
        <taxon>Dikarya</taxon>
        <taxon>Ascomycota</taxon>
        <taxon>Pezizomycotina</taxon>
        <taxon>Leotiomycetes</taxon>
        <taxon>Helotiales</taxon>
        <taxon>Helotiaceae</taxon>
        <taxon>Hymenoscyphus</taxon>
    </lineage>
</organism>
<proteinExistence type="predicted"/>
<sequence>MLALLLHGRELFDRMAAGRCSNRHRPSTSIEETLPDSQTWRWRESTAPYGGISWFPPPPPPKHRHRPRPRHRHSILLYKVENTALTAPSPPAEWAHWRGDVPLHRDTVLAPRFIHPVERGERREGTAQRDARLKTQDSRLKTHEQRLGSRA</sequence>
<feature type="compositionally biased region" description="Basic residues" evidence="1">
    <location>
        <begin position="61"/>
        <end position="70"/>
    </location>
</feature>
<feature type="region of interest" description="Disordered" evidence="1">
    <location>
        <begin position="114"/>
        <end position="151"/>
    </location>
</feature>
<feature type="region of interest" description="Disordered" evidence="1">
    <location>
        <begin position="51"/>
        <end position="70"/>
    </location>
</feature>
<dbReference type="AlphaFoldDB" id="A0A9N9LDI8"/>